<accession>A0AAN8MLS6</accession>
<evidence type="ECO:0000256" key="2">
    <source>
        <dbReference type="ARBA" id="ARBA00010289"/>
    </source>
</evidence>
<evidence type="ECO:0000256" key="1">
    <source>
        <dbReference type="ARBA" id="ARBA00004123"/>
    </source>
</evidence>
<evidence type="ECO:0000256" key="9">
    <source>
        <dbReference type="ARBA" id="ARBA00023242"/>
    </source>
</evidence>
<feature type="compositionally biased region" description="Low complexity" evidence="12">
    <location>
        <begin position="34"/>
        <end position="56"/>
    </location>
</feature>
<dbReference type="GO" id="GO:0003712">
    <property type="term" value="F:transcription coregulator activity"/>
    <property type="evidence" value="ECO:0007669"/>
    <property type="project" value="InterPro"/>
</dbReference>
<keyword evidence="8" id="KW-0804">Transcription</keyword>
<evidence type="ECO:0000259" key="13">
    <source>
        <dbReference type="SMART" id="SM01281"/>
    </source>
</evidence>
<dbReference type="Pfam" id="PF25326">
    <property type="entry name" value="ARM_SRB8"/>
    <property type="match status" value="1"/>
</dbReference>
<evidence type="ECO:0000256" key="12">
    <source>
        <dbReference type="SAM" id="MobiDB-lite"/>
    </source>
</evidence>
<dbReference type="Pfam" id="PF09497">
    <property type="entry name" value="Med12"/>
    <property type="match status" value="1"/>
</dbReference>
<dbReference type="GO" id="GO:0006357">
    <property type="term" value="P:regulation of transcription by RNA polymerase II"/>
    <property type="evidence" value="ECO:0007669"/>
    <property type="project" value="InterPro"/>
</dbReference>
<proteinExistence type="inferred from homology"/>
<gene>
    <name evidence="14" type="primary">SRB8</name>
    <name evidence="14" type="ORF">TWF718_003093</name>
</gene>
<keyword evidence="15" id="KW-1185">Reference proteome</keyword>
<feature type="region of interest" description="Disordered" evidence="12">
    <location>
        <begin position="1"/>
        <end position="95"/>
    </location>
</feature>
<reference evidence="14 15" key="1">
    <citation type="submission" date="2019-10" db="EMBL/GenBank/DDBJ databases">
        <authorList>
            <person name="Palmer J.M."/>
        </authorList>
    </citation>
    <scope>NUCLEOTIDE SEQUENCE [LARGE SCALE GENOMIC DNA]</scope>
    <source>
        <strain evidence="14 15">TWF718</strain>
    </source>
</reference>
<evidence type="ECO:0000256" key="11">
    <source>
        <dbReference type="ARBA" id="ARBA00032010"/>
    </source>
</evidence>
<dbReference type="Proteomes" id="UP001313282">
    <property type="component" value="Unassembled WGS sequence"/>
</dbReference>
<evidence type="ECO:0000256" key="3">
    <source>
        <dbReference type="ARBA" id="ARBA00011629"/>
    </source>
</evidence>
<evidence type="ECO:0000256" key="10">
    <source>
        <dbReference type="ARBA" id="ARBA00025661"/>
    </source>
</evidence>
<evidence type="ECO:0000256" key="7">
    <source>
        <dbReference type="ARBA" id="ARBA00023159"/>
    </source>
</evidence>
<comment type="similarity">
    <text evidence="2">Belongs to the Mediator complex subunit 12 family.</text>
</comment>
<dbReference type="PANTHER" id="PTHR46567:SF1">
    <property type="entry name" value="MEDIATOR OF RNA POLYMERASE II TRANSCRIPTION SUBUNIT 12"/>
    <property type="match status" value="1"/>
</dbReference>
<sequence>MSTVTKPRGQQRGARRPSQPHTGPNPTPLIIPGPQSQSQSQPQSQSQSHASTPTSSVQSARAPHSRTSSKSANVIDLTSPTLPTPIRSRGRSGSIVKSVAASPSVLRSAAQEAFPPAMPAKGQLVVTNARKKARYSFPFPTAAQQQQNSQAPFLVSFNNSTSLELKTLPSLGHRKPKRSTRQKVAPQPTIQAASKDNKLKSYMIEPPVGCHSYPFRDNSGKELKDPKFPDFFPWKGNHAEDYVTESAARTGFSDKMHPGEQGTAKVLLAPLIKKNVSVDIVSSIFVTILEKRQHIGRISTPSTFKFPPRVTFPGAKKESWLRDLANPDIPLRRLSRTIPLGLRGKELLDECTAKNIPLLRALWYVRCVGANELRSLKRKGAGSLAMGNESKWLREWTQGVTQYLEKGMADCGKDGLQKPNGKDGSSSSSAAVARSTWKLRMTYILRLTTQLYSENLLDRGAFLEWYLGLLETCSLDRLPLAMLILQVEWDHIVSSRKFGRRLVDALLGKVSQILSTGEVDIYKPLLQRLAIHVKRLLLNHRQAFINPKSWSTNEAPLRACVDTSNPAIIFSINNIASRNRNLEPGNTKSSNGSTSPRKAAIDFLDHVRAPYDIEDITTRFLALSKDYHQTVKALCEWAVTSLRVGLHRLYFAVRLLRRFSRLGIQIQSPIHDFLLVTGGGRRCKKHVYLLISELVRSKHFTAGKYMSWLISRGALMRHGSIDEEQPCYIRLLAEIPVNNQHTPSAQRNLRSNLLLQKGFFVSAEAASLAKAKEIVMDRIPGIFVTGSNKPIVAVKSESAFTFEEIKFLHGLTRNVMSELGFWVCAAVRKRQTHSTALDGRGANSLGWTSNVSEFPSAISSGEFLLVRKVLEELEDFGVLAEVIKLVSSSENPEILAAAADTLSSNVDVYFAIGVVGDVLKTLFDRYKALQVKRTMEHRAVELYLTTSLFKFAQYQGCDGDIRQSLETDFLLGKSPMLHMRGDPPPDFEEGELDEGVGGLLTGTISVQPAAITKAFKVLVERVENGFRGTDMAVYKRFPRLLASIRQLDPGTFDPLMSSWMIETIKNTSRPTLAVAFSNMLVAGCFELKSVIRVTSEIVGQAGEDSGSIEAADVTELAFQTLALLLDDEDSKLDLTEQEMYSLRLERKRFRATNGKLFVGIFRKAIKLCVAAADPNLDSRLEYSMNNDIVLDLLRNLAFSDFDILVSELVEPLAPQSNPLISKHLSLLIDHLLDEHDSSDISEVDADVQVTRLLQHVNDFSVRLCQLKMRLIFEAEISHAPDTTESANLRNAVTKAFVSSITEMDSDRGAIWADLVSVLDDVCVSQIRDYTEEMILNAPGFPNASGAFIAVDEGSADEEGLKRAGEMLARSLISAIDVTAGRDTGSGDTGTWLPPILADKMNVVLQALSGAGGEVTIRSDGEVTGGKETVGKVYGRLRSWVILFLRIVALHKAEFGSPKTSVVEQGRIVIGICALLENRSVQNDDFMSEFALDVACAIVDDMNEESRQHIRRFLKRRYDLPQIGYMLGGIEAWNTGPTGGVAGNVGATSEWLKGMSSRGRIVEYSLKPWEQVSDPTPVAGDNDTSLSMTLFHARKVGCICSG</sequence>
<comment type="subunit">
    <text evidence="3">Component of the SRB8-11 complex, which itself associates with the Mediator complex.</text>
</comment>
<keyword evidence="5" id="KW-0678">Repressor</keyword>
<dbReference type="PANTHER" id="PTHR46567">
    <property type="entry name" value="MEDIATOR OF RNA POLYMERASE II TRANSCRIPTION SUBUNIT 12"/>
    <property type="match status" value="1"/>
</dbReference>
<keyword evidence="7" id="KW-0010">Activator</keyword>
<keyword evidence="9" id="KW-0539">Nucleus</keyword>
<comment type="caution">
    <text evidence="14">The sequence shown here is derived from an EMBL/GenBank/DDBJ whole genome shotgun (WGS) entry which is preliminary data.</text>
</comment>
<name>A0AAN8MLS6_9PEZI</name>
<evidence type="ECO:0000256" key="5">
    <source>
        <dbReference type="ARBA" id="ARBA00022491"/>
    </source>
</evidence>
<dbReference type="InterPro" id="IPR057344">
    <property type="entry name" value="ARM_SRB8"/>
</dbReference>
<feature type="domain" description="Mediator complex subunit Med12" evidence="13">
    <location>
        <begin position="303"/>
        <end position="366"/>
    </location>
</feature>
<organism evidence="14 15">
    <name type="scientific">Orbilia javanica</name>
    <dbReference type="NCBI Taxonomy" id="47235"/>
    <lineage>
        <taxon>Eukaryota</taxon>
        <taxon>Fungi</taxon>
        <taxon>Dikarya</taxon>
        <taxon>Ascomycota</taxon>
        <taxon>Pezizomycotina</taxon>
        <taxon>Orbiliomycetes</taxon>
        <taxon>Orbiliales</taxon>
        <taxon>Orbiliaceae</taxon>
        <taxon>Orbilia</taxon>
    </lineage>
</organism>
<evidence type="ECO:0000256" key="6">
    <source>
        <dbReference type="ARBA" id="ARBA00023015"/>
    </source>
</evidence>
<dbReference type="GO" id="GO:0016592">
    <property type="term" value="C:mediator complex"/>
    <property type="evidence" value="ECO:0007669"/>
    <property type="project" value="InterPro"/>
</dbReference>
<evidence type="ECO:0000313" key="14">
    <source>
        <dbReference type="EMBL" id="KAK6330895.1"/>
    </source>
</evidence>
<feature type="compositionally biased region" description="Polar residues" evidence="12">
    <location>
        <begin position="65"/>
        <end position="81"/>
    </location>
</feature>
<keyword evidence="6" id="KW-0805">Transcription regulation</keyword>
<dbReference type="InterPro" id="IPR019035">
    <property type="entry name" value="Mediator_Med12"/>
</dbReference>
<evidence type="ECO:0000313" key="15">
    <source>
        <dbReference type="Proteomes" id="UP001313282"/>
    </source>
</evidence>
<comment type="function">
    <text evidence="10">Component of the SRB8-11 complex. The SRB8-11 complex is a regulatory module of the Mediator complex which is itself involved in regulation of basal and activated RNA polymerase II-dependent transcription. The SRB8-11 complex may be involved in the transcriptional repression of a subset of genes regulated by Mediator. It may inhibit the association of the Mediator complex with RNA polymerase II to form the holoenzyme complex.</text>
</comment>
<dbReference type="EMBL" id="JAVHNR010000011">
    <property type="protein sequence ID" value="KAK6330895.1"/>
    <property type="molecule type" value="Genomic_DNA"/>
</dbReference>
<evidence type="ECO:0000256" key="8">
    <source>
        <dbReference type="ARBA" id="ARBA00023163"/>
    </source>
</evidence>
<feature type="compositionally biased region" description="Basic residues" evidence="12">
    <location>
        <begin position="172"/>
        <end position="181"/>
    </location>
</feature>
<comment type="subcellular location">
    <subcellularLocation>
        <location evidence="1">Nucleus</location>
    </subcellularLocation>
</comment>
<dbReference type="SMART" id="SM01281">
    <property type="entry name" value="Med12"/>
    <property type="match status" value="1"/>
</dbReference>
<feature type="region of interest" description="Disordered" evidence="12">
    <location>
        <begin position="171"/>
        <end position="192"/>
    </location>
</feature>
<protein>
    <recommendedName>
        <fullName evidence="4">Mediator of RNA polymerase II transcription subunit 12</fullName>
    </recommendedName>
    <alternativeName>
        <fullName evidence="11">Mediator complex subunit 12</fullName>
    </alternativeName>
</protein>
<evidence type="ECO:0000256" key="4">
    <source>
        <dbReference type="ARBA" id="ARBA00019622"/>
    </source>
</evidence>